<accession>A0A5J4L7D6</accession>
<dbReference type="PANTHER" id="PTHR42681">
    <property type="entry name" value="MALONYL-COA-ACYL CARRIER PROTEIN TRANSACYLASE, MITOCHONDRIAL"/>
    <property type="match status" value="1"/>
</dbReference>
<dbReference type="InterPro" id="IPR014043">
    <property type="entry name" value="Acyl_transferase_dom"/>
</dbReference>
<protein>
    <recommendedName>
        <fullName evidence="2">[acyl-carrier-protein] S-malonyltransferase</fullName>
        <ecNumber evidence="2">2.3.1.39</ecNumber>
    </recommendedName>
</protein>
<keyword evidence="3 7" id="KW-0808">Transferase</keyword>
<dbReference type="PANTHER" id="PTHR42681:SF1">
    <property type="entry name" value="MALONYL-COA-ACYL CARRIER PROTEIN TRANSACYLASE, MITOCHONDRIAL"/>
    <property type="match status" value="1"/>
</dbReference>
<dbReference type="Gene3D" id="3.40.366.10">
    <property type="entry name" value="Malonyl-Coenzyme A Acyl Carrier Protein, domain 2"/>
    <property type="match status" value="1"/>
</dbReference>
<comment type="catalytic activity">
    <reaction evidence="5">
        <text>holo-[ACP] + malonyl-CoA = malonyl-[ACP] + CoA</text>
        <dbReference type="Rhea" id="RHEA:41792"/>
        <dbReference type="Rhea" id="RHEA-COMP:9623"/>
        <dbReference type="Rhea" id="RHEA-COMP:9685"/>
        <dbReference type="ChEBI" id="CHEBI:57287"/>
        <dbReference type="ChEBI" id="CHEBI:57384"/>
        <dbReference type="ChEBI" id="CHEBI:64479"/>
        <dbReference type="ChEBI" id="CHEBI:78449"/>
        <dbReference type="EC" id="2.3.1.39"/>
    </reaction>
</comment>
<dbReference type="AlphaFoldDB" id="A0A5J4L7D6"/>
<dbReference type="SMART" id="SM00827">
    <property type="entry name" value="PKS_AT"/>
    <property type="match status" value="1"/>
</dbReference>
<comment type="similarity">
    <text evidence="1">Belongs to the FabD family.</text>
</comment>
<dbReference type="GO" id="GO:0005829">
    <property type="term" value="C:cytosol"/>
    <property type="evidence" value="ECO:0007669"/>
    <property type="project" value="TreeGrafter"/>
</dbReference>
<dbReference type="Pfam" id="PF00698">
    <property type="entry name" value="Acyl_transf_1"/>
    <property type="match status" value="1"/>
</dbReference>
<evidence type="ECO:0000256" key="4">
    <source>
        <dbReference type="ARBA" id="ARBA00023315"/>
    </source>
</evidence>
<dbReference type="InterPro" id="IPR001227">
    <property type="entry name" value="Ac_transferase_dom_sf"/>
</dbReference>
<gene>
    <name evidence="7" type="ORF">A45J_2556</name>
</gene>
<sequence>MGKSVVFIFPGQGSQYVGMGKDLYDNFDEVKMLYGDASDVLGYDVADLSFNGTAEELNKTFRTQPCLLVASIAAYTALTLKNITPSVVAGHSLGEYSALVAARSISFKDAVRITEIRGKIMQDAVPEGRGLMAAILGLDRKVVDEICNSIKSGYVAAANYNCPGQIVISGEKIAVEEAMKMAKEKGAKRALPLAVSVPSHCKLMEDASKKFEEALKEIEIKDAQVLFVNNVEARFVSNTDEIRKSLVMQLSKSVLWEDCIKTISASGANTFIEVGPGKILSGLIKRIEPSVKILNVEDIESLNKTLSEIS</sequence>
<dbReference type="NCBIfam" id="TIGR00128">
    <property type="entry name" value="fabD"/>
    <property type="match status" value="1"/>
</dbReference>
<evidence type="ECO:0000256" key="1">
    <source>
        <dbReference type="ARBA" id="ARBA00008217"/>
    </source>
</evidence>
<name>A0A5J4L7D6_9ZZZZ</name>
<keyword evidence="4" id="KW-0012">Acyltransferase</keyword>
<dbReference type="GO" id="GO:0006633">
    <property type="term" value="P:fatty acid biosynthetic process"/>
    <property type="evidence" value="ECO:0007669"/>
    <property type="project" value="TreeGrafter"/>
</dbReference>
<dbReference type="Gene3D" id="3.30.70.250">
    <property type="entry name" value="Malonyl-CoA ACP transacylase, ACP-binding"/>
    <property type="match status" value="1"/>
</dbReference>
<proteinExistence type="inferred from homology"/>
<feature type="domain" description="Malonyl-CoA:ACP transacylase (MAT)" evidence="6">
    <location>
        <begin position="8"/>
        <end position="305"/>
    </location>
</feature>
<evidence type="ECO:0000313" key="7">
    <source>
        <dbReference type="EMBL" id="GER94791.1"/>
    </source>
</evidence>
<dbReference type="InterPro" id="IPR016036">
    <property type="entry name" value="Malonyl_transacylase_ACP-bd"/>
</dbReference>
<dbReference type="InterPro" id="IPR050858">
    <property type="entry name" value="Mal-CoA-ACP_Trans/PKS_FabD"/>
</dbReference>
<evidence type="ECO:0000256" key="2">
    <source>
        <dbReference type="ARBA" id="ARBA00013258"/>
    </source>
</evidence>
<dbReference type="InterPro" id="IPR016035">
    <property type="entry name" value="Acyl_Trfase/lysoPLipase"/>
</dbReference>
<dbReference type="EMBL" id="BLAB01000001">
    <property type="protein sequence ID" value="GER94791.1"/>
    <property type="molecule type" value="Genomic_DNA"/>
</dbReference>
<dbReference type="FunFam" id="3.30.70.250:FF:000001">
    <property type="entry name" value="Malonyl CoA-acyl carrier protein transacylase"/>
    <property type="match status" value="1"/>
</dbReference>
<reference evidence="7" key="1">
    <citation type="submission" date="2019-10" db="EMBL/GenBank/DDBJ databases">
        <title>Metagenomic sequencing of thiosulfate-disproportionating enrichment culture.</title>
        <authorList>
            <person name="Umezawa K."/>
            <person name="Kojima H."/>
            <person name="Fukui M."/>
        </authorList>
    </citation>
    <scope>NUCLEOTIDE SEQUENCE</scope>
    <source>
        <strain evidence="7">45J</strain>
    </source>
</reference>
<dbReference type="GO" id="GO:0004314">
    <property type="term" value="F:[acyl-carrier-protein] S-malonyltransferase activity"/>
    <property type="evidence" value="ECO:0007669"/>
    <property type="project" value="UniProtKB-EC"/>
</dbReference>
<dbReference type="SUPFAM" id="SSF55048">
    <property type="entry name" value="Probable ACP-binding domain of malonyl-CoA ACP transacylase"/>
    <property type="match status" value="1"/>
</dbReference>
<dbReference type="PIRSF" id="PIRSF000446">
    <property type="entry name" value="Mct"/>
    <property type="match status" value="1"/>
</dbReference>
<evidence type="ECO:0000259" key="6">
    <source>
        <dbReference type="SMART" id="SM00827"/>
    </source>
</evidence>
<dbReference type="SUPFAM" id="SSF52151">
    <property type="entry name" value="FabD/lysophospholipase-like"/>
    <property type="match status" value="1"/>
</dbReference>
<organism evidence="7">
    <name type="scientific">hot springs metagenome</name>
    <dbReference type="NCBI Taxonomy" id="433727"/>
    <lineage>
        <taxon>unclassified sequences</taxon>
        <taxon>metagenomes</taxon>
        <taxon>ecological metagenomes</taxon>
    </lineage>
</organism>
<evidence type="ECO:0000256" key="3">
    <source>
        <dbReference type="ARBA" id="ARBA00022679"/>
    </source>
</evidence>
<dbReference type="InterPro" id="IPR004410">
    <property type="entry name" value="Malonyl_CoA-ACP_transAc_FabD"/>
</dbReference>
<dbReference type="EC" id="2.3.1.39" evidence="2"/>
<comment type="caution">
    <text evidence="7">The sequence shown here is derived from an EMBL/GenBank/DDBJ whole genome shotgun (WGS) entry which is preliminary data.</text>
</comment>
<dbReference type="InterPro" id="IPR024925">
    <property type="entry name" value="Malonyl_CoA-ACP_transAc"/>
</dbReference>
<evidence type="ECO:0000256" key="5">
    <source>
        <dbReference type="ARBA" id="ARBA00048462"/>
    </source>
</evidence>